<dbReference type="Proteomes" id="UP001247805">
    <property type="component" value="Unassembled WGS sequence"/>
</dbReference>
<reference evidence="1 2" key="1">
    <citation type="submission" date="2023-10" db="EMBL/GenBank/DDBJ databases">
        <title>Glaciecola aquimarina strain GGW-M5 nov., isolated from a coastal seawater.</title>
        <authorList>
            <person name="Bayburt H."/>
            <person name="Kim J.M."/>
            <person name="Choi B.J."/>
            <person name="Jeon C.O."/>
        </authorList>
    </citation>
    <scope>NUCLEOTIDE SEQUENCE [LARGE SCALE GENOMIC DNA]</scope>
    <source>
        <strain evidence="1 2">KCTC 32108</strain>
    </source>
</reference>
<name>A0ABU3T285_9ALTE</name>
<dbReference type="InterPro" id="IPR029044">
    <property type="entry name" value="Nucleotide-diphossugar_trans"/>
</dbReference>
<protein>
    <recommendedName>
        <fullName evidence="3">Glycosyltransferase 2-like domain-containing protein</fullName>
    </recommendedName>
</protein>
<accession>A0ABU3T285</accession>
<keyword evidence="2" id="KW-1185">Reference proteome</keyword>
<evidence type="ECO:0000313" key="1">
    <source>
        <dbReference type="EMBL" id="MDU0356376.1"/>
    </source>
</evidence>
<dbReference type="Gene3D" id="3.90.550.10">
    <property type="entry name" value="Spore Coat Polysaccharide Biosynthesis Protein SpsA, Chain A"/>
    <property type="match status" value="1"/>
</dbReference>
<gene>
    <name evidence="1" type="ORF">RS130_23000</name>
</gene>
<dbReference type="SUPFAM" id="SSF53448">
    <property type="entry name" value="Nucleotide-diphospho-sugar transferases"/>
    <property type="match status" value="1"/>
</dbReference>
<comment type="caution">
    <text evidence="1">The sequence shown here is derived from an EMBL/GenBank/DDBJ whole genome shotgun (WGS) entry which is preliminary data.</text>
</comment>
<organism evidence="1 2">
    <name type="scientific">Paraglaciecola aquimarina</name>
    <dbReference type="NCBI Taxonomy" id="1235557"/>
    <lineage>
        <taxon>Bacteria</taxon>
        <taxon>Pseudomonadati</taxon>
        <taxon>Pseudomonadota</taxon>
        <taxon>Gammaproteobacteria</taxon>
        <taxon>Alteromonadales</taxon>
        <taxon>Alteromonadaceae</taxon>
        <taxon>Paraglaciecola</taxon>
    </lineage>
</organism>
<evidence type="ECO:0008006" key="3">
    <source>
        <dbReference type="Google" id="ProtNLM"/>
    </source>
</evidence>
<dbReference type="RefSeq" id="WP_316027865.1">
    <property type="nucleotide sequence ID" value="NZ_JAWDIO010000002.1"/>
</dbReference>
<dbReference type="EMBL" id="JAWDIO010000002">
    <property type="protein sequence ID" value="MDU0356376.1"/>
    <property type="molecule type" value="Genomic_DNA"/>
</dbReference>
<evidence type="ECO:0000313" key="2">
    <source>
        <dbReference type="Proteomes" id="UP001247805"/>
    </source>
</evidence>
<proteinExistence type="predicted"/>
<sequence length="282" mass="31853">MQFEKNKEVVIVSQVYHAAVDMTLLALKSFLQQFGQGFVELLDDGSLTAEDYALLKKHIPHLNITHIKDIDVGLCPAGACWERLVHILHLSQDAYVIQVDTDTLTIGPVAEVFDHVSRNQAFTIGSPAWPEPVNTEYLRLVMNAHNGKHVQVSAERHLHSASSIDISQYCRGCAAFTGFPKGTLSFELLQAFSVEMEQKLGKQKWHEWGSEQFASNVMISVCEDPKILRWPQYQNYGFPKLNANQTVLDFDSKVSVLHFIGSNRFIDNTYSELAKRFVNTLN</sequence>